<feature type="compositionally biased region" description="Basic and acidic residues" evidence="1">
    <location>
        <begin position="440"/>
        <end position="463"/>
    </location>
</feature>
<feature type="compositionally biased region" description="Basic and acidic residues" evidence="1">
    <location>
        <begin position="759"/>
        <end position="776"/>
    </location>
</feature>
<dbReference type="InParanoid" id="A0A1C7NE95"/>
<organism evidence="2 3">
    <name type="scientific">Choanephora cucurbitarum</name>
    <dbReference type="NCBI Taxonomy" id="101091"/>
    <lineage>
        <taxon>Eukaryota</taxon>
        <taxon>Fungi</taxon>
        <taxon>Fungi incertae sedis</taxon>
        <taxon>Mucoromycota</taxon>
        <taxon>Mucoromycotina</taxon>
        <taxon>Mucoromycetes</taxon>
        <taxon>Mucorales</taxon>
        <taxon>Mucorineae</taxon>
        <taxon>Choanephoraceae</taxon>
        <taxon>Choanephoroideae</taxon>
        <taxon>Choanephora</taxon>
    </lineage>
</organism>
<dbReference type="EMBL" id="LUGH01000225">
    <property type="protein sequence ID" value="OBZ87411.1"/>
    <property type="molecule type" value="Genomic_DNA"/>
</dbReference>
<dbReference type="Proteomes" id="UP000093000">
    <property type="component" value="Unassembled WGS sequence"/>
</dbReference>
<dbReference type="OrthoDB" id="2288346at2759"/>
<comment type="caution">
    <text evidence="2">The sequence shown here is derived from an EMBL/GenBank/DDBJ whole genome shotgun (WGS) entry which is preliminary data.</text>
</comment>
<evidence type="ECO:0000313" key="3">
    <source>
        <dbReference type="Proteomes" id="UP000093000"/>
    </source>
</evidence>
<feature type="region of interest" description="Disordered" evidence="1">
    <location>
        <begin position="757"/>
        <end position="850"/>
    </location>
</feature>
<proteinExistence type="predicted"/>
<feature type="compositionally biased region" description="Polar residues" evidence="1">
    <location>
        <begin position="464"/>
        <end position="482"/>
    </location>
</feature>
<feature type="region of interest" description="Disordered" evidence="1">
    <location>
        <begin position="440"/>
        <end position="482"/>
    </location>
</feature>
<evidence type="ECO:0000313" key="2">
    <source>
        <dbReference type="EMBL" id="OBZ87411.1"/>
    </source>
</evidence>
<gene>
    <name evidence="2" type="ORF">A0J61_04538</name>
</gene>
<protein>
    <submittedName>
        <fullName evidence="2">Uncharacterized protein</fullName>
    </submittedName>
</protein>
<accession>A0A1C7NE95</accession>
<keyword evidence="3" id="KW-1185">Reference proteome</keyword>
<evidence type="ECO:0000256" key="1">
    <source>
        <dbReference type="SAM" id="MobiDB-lite"/>
    </source>
</evidence>
<feature type="compositionally biased region" description="Polar residues" evidence="1">
    <location>
        <begin position="822"/>
        <end position="834"/>
    </location>
</feature>
<name>A0A1C7NE95_9FUNG</name>
<reference evidence="2 3" key="1">
    <citation type="submission" date="2016-03" db="EMBL/GenBank/DDBJ databases">
        <title>Choanephora cucurbitarum.</title>
        <authorList>
            <person name="Min B."/>
            <person name="Park H."/>
            <person name="Park J.-H."/>
            <person name="Shin H.-D."/>
            <person name="Choi I.-G."/>
        </authorList>
    </citation>
    <scope>NUCLEOTIDE SEQUENCE [LARGE SCALE GENOMIC DNA]</scope>
    <source>
        <strain evidence="2 3">KUS-F28377</strain>
    </source>
</reference>
<feature type="compositionally biased region" description="Polar residues" evidence="1">
    <location>
        <begin position="792"/>
        <end position="801"/>
    </location>
</feature>
<sequence>MHSSTNKSIASMDPSEEYIDLDRALVEDELRSLVSTPEHQHNQQFKISLKSIDECKTERFRRSLVTPLPKYNHPINIQPEWCGTTNKSSNDSCAESVALFKNLASNEDHIDFVSSDLKEFMSPYDLDDIVSRPTSRVPTSPYRHRDILTSSRLRNHNMQKTPEPLVEQKPILRHTNNKSYTNTVSHSPPSGMPINRTAYLDETIAIPRKHSFDSIEESRKQSPPSPPIIAETSKIDHAALPNQTNNGRLQKILNKRRSVDSDALKKLKSQEHKIFASHSTRLATDTKLKQPSYSFTDKAAKPKHTSTSTAIPAPTISSRRASLLRQPDSRRWSSRISEQQIEEIKKSPLISPRQLPINTAKRTNHHNETNLIGRKKLVNNDRLGPLTSRTQRLPLKSLSDETRHQVSFDTERDSDLLANIQTSTRRISNLTLINKTVVEEEPKTKVSKENAFRRLVRRDRSTEDQNAQEASPTSPSMSRHTKRLNTLVTVNRQRNSAEPTLQRRLNTSVHRHSLSYTNHPELTSTNKEEEEVLLPSHTERLADTHMYNRRAKPSVLTVETSQLANAIMDHDTNSSYRPLHSEDKLATPLISSPSTRYQRKYGNAKYTAENVSSLVDTPSKEVRFSKANVFISHPNDIPIAASQSSGGLSNSTGSSHSGELYYDPPLSANSRGALLSQKRCSIPVLNTTLIDEQVRKSERRYSSYLARIKHEDEPVPDSLEQSPVRYMTRQRPRAISTEEGDGYVVRKNLTNSTLRRPLQRQEHARDEYIPRRRVLSEDNNGIKGQGHGMRQYGTSSSNESSPIHAPIKTSTNQREYEKSIPQYRSNQYNANVSSEEPPRRLQRGTSTENVTESARKVLAFVQQRRSIKHANQQANPNRRSLHF</sequence>
<dbReference type="AlphaFoldDB" id="A0A1C7NE95"/>